<protein>
    <submittedName>
        <fullName evidence="3">DUF2125 domain-containing protein</fullName>
    </submittedName>
</protein>
<dbReference type="EMBL" id="CP029550">
    <property type="protein sequence ID" value="AWN41062.1"/>
    <property type="molecule type" value="Genomic_DNA"/>
</dbReference>
<dbReference type="KEGG" id="mets:DK389_11655"/>
<dbReference type="AlphaFoldDB" id="A0A2U8W6N4"/>
<dbReference type="RefSeq" id="WP_109889744.1">
    <property type="nucleotide sequence ID" value="NZ_CP029550.1"/>
</dbReference>
<evidence type="ECO:0000256" key="2">
    <source>
        <dbReference type="SAM" id="Phobius"/>
    </source>
</evidence>
<evidence type="ECO:0000313" key="3">
    <source>
        <dbReference type="EMBL" id="AWN41062.1"/>
    </source>
</evidence>
<dbReference type="OrthoDB" id="7169664at2"/>
<reference evidence="4" key="1">
    <citation type="submission" date="2018-05" db="EMBL/GenBank/DDBJ databases">
        <title>Complete Genome Sequence of Methylobacterium sp. 17SD2-17.</title>
        <authorList>
            <person name="Srinivasan S."/>
        </authorList>
    </citation>
    <scope>NUCLEOTIDE SEQUENCE [LARGE SCALE GENOMIC DNA]</scope>
    <source>
        <strain evidence="4">17SD2-17</strain>
    </source>
</reference>
<organism evidence="3 4">
    <name type="scientific">Methylobacterium durans</name>
    <dbReference type="NCBI Taxonomy" id="2202825"/>
    <lineage>
        <taxon>Bacteria</taxon>
        <taxon>Pseudomonadati</taxon>
        <taxon>Pseudomonadota</taxon>
        <taxon>Alphaproteobacteria</taxon>
        <taxon>Hyphomicrobiales</taxon>
        <taxon>Methylobacteriaceae</taxon>
        <taxon>Methylobacterium</taxon>
    </lineage>
</organism>
<evidence type="ECO:0000256" key="1">
    <source>
        <dbReference type="SAM" id="MobiDB-lite"/>
    </source>
</evidence>
<dbReference type="InterPro" id="IPR018666">
    <property type="entry name" value="DUF2125"/>
</dbReference>
<keyword evidence="2" id="KW-0472">Membrane</keyword>
<evidence type="ECO:0000313" key="4">
    <source>
        <dbReference type="Proteomes" id="UP000245926"/>
    </source>
</evidence>
<keyword evidence="4" id="KW-1185">Reference proteome</keyword>
<keyword evidence="2" id="KW-0812">Transmembrane</keyword>
<feature type="compositionally biased region" description="Basic and acidic residues" evidence="1">
    <location>
        <begin position="324"/>
        <end position="339"/>
    </location>
</feature>
<proteinExistence type="predicted"/>
<dbReference type="Proteomes" id="UP000245926">
    <property type="component" value="Chromosome"/>
</dbReference>
<name>A0A2U8W6N4_9HYPH</name>
<sequence length="372" mass="39943">MVGDPEARAEQALTAKPRSRIGLFLPFGLLLALVVLWSAGWFFIRDRAAREMDSWIAREAAAGRAWTCADRSLGGYPFRIELRCASLKLARSDGGFTLGPVTALVQIYQPRHGLLMAQGPFHVDQGDLSADVTWKALEGSFHGASGGFVRASLVVDEPKGSVRGAGPEPIDFATKHLELHARPTPGRFEKDGAVDVSLRAAQVLLPVIDAFVGSAAPADLALDATVNRATVLRTGPVPQELEAWRQADGSLDLTMLSFAKGDRRLQARGTLDIDEAHRPAGQLDLRAAGLESIVGQIMGQRMGAEKGALIGNLVGQFLGGIRRQDREPDAPAEGERRAGDPALKPLPPLRLADGRLMLGPFPIPNLRLPVLY</sequence>
<accession>A0A2U8W6N4</accession>
<feature type="region of interest" description="Disordered" evidence="1">
    <location>
        <begin position="324"/>
        <end position="345"/>
    </location>
</feature>
<gene>
    <name evidence="3" type="ORF">DK389_11655</name>
</gene>
<dbReference type="Pfam" id="PF09898">
    <property type="entry name" value="DUF2125"/>
    <property type="match status" value="1"/>
</dbReference>
<keyword evidence="2" id="KW-1133">Transmembrane helix</keyword>
<feature type="transmembrane region" description="Helical" evidence="2">
    <location>
        <begin position="21"/>
        <end position="44"/>
    </location>
</feature>